<dbReference type="AlphaFoldDB" id="A0AAP0BTC2"/>
<dbReference type="InterPro" id="IPR011598">
    <property type="entry name" value="bHLH_dom"/>
</dbReference>
<comment type="caution">
    <text evidence="6">The sequence shown here is derived from an EMBL/GenBank/DDBJ whole genome shotgun (WGS) entry which is preliminary data.</text>
</comment>
<keyword evidence="7" id="KW-1185">Reference proteome</keyword>
<dbReference type="InterPro" id="IPR044658">
    <property type="entry name" value="bHLH92/bHLH041-like"/>
</dbReference>
<dbReference type="PANTHER" id="PTHR46665:SF6">
    <property type="entry name" value="TRANSCRIPTION FACTOR BHLH92"/>
    <property type="match status" value="1"/>
</dbReference>
<evidence type="ECO:0000256" key="3">
    <source>
        <dbReference type="ARBA" id="ARBA00023163"/>
    </source>
</evidence>
<sequence>MDPFFSSSSSSPSTNYLEEFQLWDLDINPSFDPLAAVAGHHSPPPSTSARGSAFSRYAGPSTTSSQCLDSGARRNILRRVIELARRIHRGKRESRGGGGSSGAAGGKEQSRGFRHMMRERQRRERLSQSYADLYAMLPPRTKADKNSIVQTAAVILREMKEAKEGLQRRNEELLRRVAAAAPTEEKSLQVAGTSVANNYEKMGGQGLITLRAENPAAAIDSVIATLQCLERMDVKARAIRSKFTGDSGGWMTTYLNVETNKVLGKQFYLDLKYN</sequence>
<feature type="domain" description="BHLH" evidence="5">
    <location>
        <begin position="110"/>
        <end position="159"/>
    </location>
</feature>
<evidence type="ECO:0000256" key="2">
    <source>
        <dbReference type="ARBA" id="ARBA00023015"/>
    </source>
</evidence>
<dbReference type="InterPro" id="IPR036638">
    <property type="entry name" value="HLH_DNA-bd_sf"/>
</dbReference>
<dbReference type="SUPFAM" id="SSF47459">
    <property type="entry name" value="HLH, helix-loop-helix DNA-binding domain"/>
    <property type="match status" value="1"/>
</dbReference>
<evidence type="ECO:0000256" key="4">
    <source>
        <dbReference type="SAM" id="MobiDB-lite"/>
    </source>
</evidence>
<protein>
    <recommendedName>
        <fullName evidence="5">BHLH domain-containing protein</fullName>
    </recommendedName>
</protein>
<evidence type="ECO:0000313" key="7">
    <source>
        <dbReference type="Proteomes" id="UP001418222"/>
    </source>
</evidence>
<evidence type="ECO:0000256" key="1">
    <source>
        <dbReference type="ARBA" id="ARBA00005510"/>
    </source>
</evidence>
<dbReference type="PANTHER" id="PTHR46665">
    <property type="entry name" value="TRANSCRIPTION FACTOR BHLH041-RELATED-RELATED"/>
    <property type="match status" value="1"/>
</dbReference>
<dbReference type="GO" id="GO:0046983">
    <property type="term" value="F:protein dimerization activity"/>
    <property type="evidence" value="ECO:0007669"/>
    <property type="project" value="InterPro"/>
</dbReference>
<feature type="region of interest" description="Disordered" evidence="4">
    <location>
        <begin position="87"/>
        <end position="113"/>
    </location>
</feature>
<feature type="compositionally biased region" description="Gly residues" evidence="4">
    <location>
        <begin position="96"/>
        <end position="105"/>
    </location>
</feature>
<dbReference type="PROSITE" id="PS50888">
    <property type="entry name" value="BHLH"/>
    <property type="match status" value="1"/>
</dbReference>
<evidence type="ECO:0000259" key="5">
    <source>
        <dbReference type="PROSITE" id="PS50888"/>
    </source>
</evidence>
<gene>
    <name evidence="6" type="ORF">KSP39_PZI005191</name>
</gene>
<comment type="similarity">
    <text evidence="1">Belongs to the bHLH protein family.</text>
</comment>
<organism evidence="6 7">
    <name type="scientific">Platanthera zijinensis</name>
    <dbReference type="NCBI Taxonomy" id="2320716"/>
    <lineage>
        <taxon>Eukaryota</taxon>
        <taxon>Viridiplantae</taxon>
        <taxon>Streptophyta</taxon>
        <taxon>Embryophyta</taxon>
        <taxon>Tracheophyta</taxon>
        <taxon>Spermatophyta</taxon>
        <taxon>Magnoliopsida</taxon>
        <taxon>Liliopsida</taxon>
        <taxon>Asparagales</taxon>
        <taxon>Orchidaceae</taxon>
        <taxon>Orchidoideae</taxon>
        <taxon>Orchideae</taxon>
        <taxon>Orchidinae</taxon>
        <taxon>Platanthera</taxon>
    </lineage>
</organism>
<keyword evidence="2" id="KW-0805">Transcription regulation</keyword>
<name>A0AAP0BTC2_9ASPA</name>
<accession>A0AAP0BTC2</accession>
<dbReference type="Proteomes" id="UP001418222">
    <property type="component" value="Unassembled WGS sequence"/>
</dbReference>
<reference evidence="6 7" key="1">
    <citation type="journal article" date="2022" name="Nat. Plants">
        <title>Genomes of leafy and leafless Platanthera orchids illuminate the evolution of mycoheterotrophy.</title>
        <authorList>
            <person name="Li M.H."/>
            <person name="Liu K.W."/>
            <person name="Li Z."/>
            <person name="Lu H.C."/>
            <person name="Ye Q.L."/>
            <person name="Zhang D."/>
            <person name="Wang J.Y."/>
            <person name="Li Y.F."/>
            <person name="Zhong Z.M."/>
            <person name="Liu X."/>
            <person name="Yu X."/>
            <person name="Liu D.K."/>
            <person name="Tu X.D."/>
            <person name="Liu B."/>
            <person name="Hao Y."/>
            <person name="Liao X.Y."/>
            <person name="Jiang Y.T."/>
            <person name="Sun W.H."/>
            <person name="Chen J."/>
            <person name="Chen Y.Q."/>
            <person name="Ai Y."/>
            <person name="Zhai J.W."/>
            <person name="Wu S.S."/>
            <person name="Zhou Z."/>
            <person name="Hsiao Y.Y."/>
            <person name="Wu W.L."/>
            <person name="Chen Y.Y."/>
            <person name="Lin Y.F."/>
            <person name="Hsu J.L."/>
            <person name="Li C.Y."/>
            <person name="Wang Z.W."/>
            <person name="Zhao X."/>
            <person name="Zhong W.Y."/>
            <person name="Ma X.K."/>
            <person name="Ma L."/>
            <person name="Huang J."/>
            <person name="Chen G.Z."/>
            <person name="Huang M.Z."/>
            <person name="Huang L."/>
            <person name="Peng D.H."/>
            <person name="Luo Y.B."/>
            <person name="Zou S.Q."/>
            <person name="Chen S.P."/>
            <person name="Lan S."/>
            <person name="Tsai W.C."/>
            <person name="Van de Peer Y."/>
            <person name="Liu Z.J."/>
        </authorList>
    </citation>
    <scope>NUCLEOTIDE SEQUENCE [LARGE SCALE GENOMIC DNA]</scope>
    <source>
        <strain evidence="6">Lor287</strain>
    </source>
</reference>
<feature type="region of interest" description="Disordered" evidence="4">
    <location>
        <begin position="36"/>
        <end position="70"/>
    </location>
</feature>
<keyword evidence="3" id="KW-0804">Transcription</keyword>
<dbReference type="EMBL" id="JBBWWQ010000004">
    <property type="protein sequence ID" value="KAK8948958.1"/>
    <property type="molecule type" value="Genomic_DNA"/>
</dbReference>
<evidence type="ECO:0000313" key="6">
    <source>
        <dbReference type="EMBL" id="KAK8948958.1"/>
    </source>
</evidence>
<dbReference type="SMART" id="SM00353">
    <property type="entry name" value="HLH"/>
    <property type="match status" value="1"/>
</dbReference>
<proteinExistence type="inferred from homology"/>
<dbReference type="Pfam" id="PF00010">
    <property type="entry name" value="HLH"/>
    <property type="match status" value="1"/>
</dbReference>
<dbReference type="Gene3D" id="4.10.280.10">
    <property type="entry name" value="Helix-loop-helix DNA-binding domain"/>
    <property type="match status" value="1"/>
</dbReference>